<dbReference type="Pfam" id="PF08243">
    <property type="entry name" value="SPT2"/>
    <property type="match status" value="1"/>
</dbReference>
<proteinExistence type="inferred from homology"/>
<gene>
    <name evidence="5" type="ORF">EJB05_20367</name>
</gene>
<feature type="compositionally biased region" description="Basic and acidic residues" evidence="4">
    <location>
        <begin position="366"/>
        <end position="378"/>
    </location>
</feature>
<dbReference type="GO" id="GO:0003677">
    <property type="term" value="F:DNA binding"/>
    <property type="evidence" value="ECO:0007669"/>
    <property type="project" value="TreeGrafter"/>
</dbReference>
<feature type="compositionally biased region" description="Basic and acidic residues" evidence="4">
    <location>
        <begin position="169"/>
        <end position="185"/>
    </location>
</feature>
<dbReference type="AlphaFoldDB" id="A0A5J9UY51"/>
<evidence type="ECO:0000256" key="2">
    <source>
        <dbReference type="ARBA" id="ARBA00023054"/>
    </source>
</evidence>
<feature type="compositionally biased region" description="Basic and acidic residues" evidence="4">
    <location>
        <begin position="1"/>
        <end position="14"/>
    </location>
</feature>
<feature type="region of interest" description="Disordered" evidence="4">
    <location>
        <begin position="142"/>
        <end position="382"/>
    </location>
</feature>
<evidence type="ECO:0008006" key="7">
    <source>
        <dbReference type="Google" id="ProtNLM"/>
    </source>
</evidence>
<feature type="region of interest" description="Disordered" evidence="4">
    <location>
        <begin position="1"/>
        <end position="79"/>
    </location>
</feature>
<dbReference type="PANTHER" id="PTHR22691">
    <property type="entry name" value="YEAST SPT2-RELATED"/>
    <property type="match status" value="1"/>
</dbReference>
<keyword evidence="2 3" id="KW-0175">Coiled coil</keyword>
<dbReference type="Proteomes" id="UP000324897">
    <property type="component" value="Chromosome 1"/>
</dbReference>
<dbReference type="SMART" id="SM00784">
    <property type="entry name" value="SPT2"/>
    <property type="match status" value="1"/>
</dbReference>
<dbReference type="PANTHER" id="PTHR22691:SF8">
    <property type="entry name" value="PROTEIN SPT2 HOMOLOG"/>
    <property type="match status" value="1"/>
</dbReference>
<dbReference type="InterPro" id="IPR013256">
    <property type="entry name" value="Chromatin_SPT2"/>
</dbReference>
<feature type="compositionally biased region" description="Acidic residues" evidence="4">
    <location>
        <begin position="51"/>
        <end position="71"/>
    </location>
</feature>
<keyword evidence="6" id="KW-1185">Reference proteome</keyword>
<dbReference type="GO" id="GO:0042393">
    <property type="term" value="F:histone binding"/>
    <property type="evidence" value="ECO:0007669"/>
    <property type="project" value="TreeGrafter"/>
</dbReference>
<evidence type="ECO:0000256" key="4">
    <source>
        <dbReference type="SAM" id="MobiDB-lite"/>
    </source>
</evidence>
<feature type="compositionally biased region" description="Acidic residues" evidence="4">
    <location>
        <begin position="15"/>
        <end position="37"/>
    </location>
</feature>
<comment type="similarity">
    <text evidence="1">Belongs to the SPT2 family.</text>
</comment>
<sequence>MTSNFDHETNHVEDEYYGEEDEDDLDDFIVYSDDDEDRALKKQKHQRQQEEDQEEEEEEVQEESSEEEEEAPAGTQEIVSLREQLKDKIRRKNAAMAGTSFVKQTRPTPAKDKFGTFFGPSWPVLAPRVIQEGCSTMMKELQGVPSRKDVSLVSKTQPGTSSNLQKPKIISEEKRKVDALRENRDYSSLFSDDAEDPPTKEQPDNRKPDVQVRVPVNSAGKYRAPNGQPARSLANGHGLKGAGTASQSKAGSPGKAPLADRKRTVATGRNGSSPPAMKKTTGSQPALKRKRPQALLPGQRQQQSSHGQKLPQALQSQRLQSNGHQQIRMPASTAQGQRSGQNGSPHDRAKPAQKQLVASSKLKVSRPVEKRAVKRKSDDEVDYESISKHIGAIFNYNRFKYAGMDEDDSNMEADYASIQKEERRSAKLARQEDQEQLRLIEEEERRERAKKRKKPAPLFSLL</sequence>
<evidence type="ECO:0000313" key="6">
    <source>
        <dbReference type="Proteomes" id="UP000324897"/>
    </source>
</evidence>
<evidence type="ECO:0000256" key="1">
    <source>
        <dbReference type="ARBA" id="ARBA00006461"/>
    </source>
</evidence>
<accession>A0A5J9UY51</accession>
<dbReference type="Gramene" id="TVU28832">
    <property type="protein sequence ID" value="TVU28832"/>
    <property type="gene ID" value="EJB05_20367"/>
</dbReference>
<name>A0A5J9UY51_9POAL</name>
<dbReference type="GO" id="GO:0005730">
    <property type="term" value="C:nucleolus"/>
    <property type="evidence" value="ECO:0007669"/>
    <property type="project" value="TreeGrafter"/>
</dbReference>
<organism evidence="5 6">
    <name type="scientific">Eragrostis curvula</name>
    <name type="common">weeping love grass</name>
    <dbReference type="NCBI Taxonomy" id="38414"/>
    <lineage>
        <taxon>Eukaryota</taxon>
        <taxon>Viridiplantae</taxon>
        <taxon>Streptophyta</taxon>
        <taxon>Embryophyta</taxon>
        <taxon>Tracheophyta</taxon>
        <taxon>Spermatophyta</taxon>
        <taxon>Magnoliopsida</taxon>
        <taxon>Liliopsida</taxon>
        <taxon>Poales</taxon>
        <taxon>Poaceae</taxon>
        <taxon>PACMAD clade</taxon>
        <taxon>Chloridoideae</taxon>
        <taxon>Eragrostideae</taxon>
        <taxon>Eragrostidinae</taxon>
        <taxon>Eragrostis</taxon>
    </lineage>
</organism>
<evidence type="ECO:0000313" key="5">
    <source>
        <dbReference type="EMBL" id="TVU28832.1"/>
    </source>
</evidence>
<dbReference type="GO" id="GO:0006334">
    <property type="term" value="P:nucleosome assembly"/>
    <property type="evidence" value="ECO:0007669"/>
    <property type="project" value="TreeGrafter"/>
</dbReference>
<comment type="caution">
    <text evidence="5">The sequence shown here is derived from an EMBL/GenBank/DDBJ whole genome shotgun (WGS) entry which is preliminary data.</text>
</comment>
<feature type="compositionally biased region" description="Polar residues" evidence="4">
    <location>
        <begin position="332"/>
        <end position="344"/>
    </location>
</feature>
<dbReference type="OrthoDB" id="6259853at2759"/>
<feature type="compositionally biased region" description="Basic and acidic residues" evidence="4">
    <location>
        <begin position="197"/>
        <end position="210"/>
    </location>
</feature>
<dbReference type="EMBL" id="RWGY01000011">
    <property type="protein sequence ID" value="TVU28832.1"/>
    <property type="molecule type" value="Genomic_DNA"/>
</dbReference>
<feature type="coiled-coil region" evidence="3">
    <location>
        <begin position="418"/>
        <end position="452"/>
    </location>
</feature>
<reference evidence="5 6" key="1">
    <citation type="journal article" date="2019" name="Sci. Rep.">
        <title>A high-quality genome of Eragrostis curvula grass provides insights into Poaceae evolution and supports new strategies to enhance forage quality.</title>
        <authorList>
            <person name="Carballo J."/>
            <person name="Santos B.A.C.M."/>
            <person name="Zappacosta D."/>
            <person name="Garbus I."/>
            <person name="Selva J.P."/>
            <person name="Gallo C.A."/>
            <person name="Diaz A."/>
            <person name="Albertini E."/>
            <person name="Caccamo M."/>
            <person name="Echenique V."/>
        </authorList>
    </citation>
    <scope>NUCLEOTIDE SEQUENCE [LARGE SCALE GENOMIC DNA]</scope>
    <source>
        <strain evidence="6">cv. Victoria</strain>
        <tissue evidence="5">Leaf</tissue>
    </source>
</reference>
<evidence type="ECO:0000256" key="3">
    <source>
        <dbReference type="SAM" id="Coils"/>
    </source>
</evidence>
<feature type="compositionally biased region" description="Polar residues" evidence="4">
    <location>
        <begin position="299"/>
        <end position="325"/>
    </location>
</feature>
<protein>
    <recommendedName>
        <fullName evidence="7">SPT2 chromatin protein</fullName>
    </recommendedName>
</protein>
<dbReference type="GO" id="GO:0006360">
    <property type="term" value="P:transcription by RNA polymerase I"/>
    <property type="evidence" value="ECO:0007669"/>
    <property type="project" value="TreeGrafter"/>
</dbReference>
<feature type="compositionally biased region" description="Polar residues" evidence="4">
    <location>
        <begin position="153"/>
        <end position="165"/>
    </location>
</feature>